<dbReference type="PROSITE" id="PS50968">
    <property type="entry name" value="BIOTINYL_LIPOYL"/>
    <property type="match status" value="1"/>
</dbReference>
<dbReference type="SUPFAM" id="SSF51246">
    <property type="entry name" value="Rudiment single hybrid motif"/>
    <property type="match status" value="1"/>
</dbReference>
<dbReference type="EMBL" id="JADAQX010000856">
    <property type="protein sequence ID" value="KAF8819263.1"/>
    <property type="molecule type" value="Genomic_DNA"/>
</dbReference>
<evidence type="ECO:0000259" key="10">
    <source>
        <dbReference type="PROSITE" id="PS50975"/>
    </source>
</evidence>
<dbReference type="Pfam" id="PF00289">
    <property type="entry name" value="Biotin_carb_N"/>
    <property type="match status" value="1"/>
</dbReference>
<dbReference type="InterPro" id="IPR011764">
    <property type="entry name" value="Biotin_carboxylation_dom"/>
</dbReference>
<dbReference type="PROSITE" id="PS50979">
    <property type="entry name" value="BC"/>
    <property type="match status" value="1"/>
</dbReference>
<feature type="domain" description="Pyruvate carboxyltransferase" evidence="12">
    <location>
        <begin position="802"/>
        <end position="896"/>
    </location>
</feature>
<dbReference type="InterPro" id="IPR011053">
    <property type="entry name" value="Single_hybrid_motif"/>
</dbReference>
<dbReference type="InterPro" id="IPR000891">
    <property type="entry name" value="PYR_CT"/>
</dbReference>
<gene>
    <name evidence="13" type="ORF">IE077_001310</name>
</gene>
<keyword evidence="14" id="KW-1185">Reference proteome</keyword>
<keyword evidence="7" id="KW-0092">Biotin</keyword>
<dbReference type="SUPFAM" id="SSF56059">
    <property type="entry name" value="Glutathione synthetase ATP-binding domain-like"/>
    <property type="match status" value="1"/>
</dbReference>
<evidence type="ECO:0000256" key="5">
    <source>
        <dbReference type="ARBA" id="ARBA00022741"/>
    </source>
</evidence>
<name>A0ABQ7J5M7_9APIC</name>
<dbReference type="PROSITE" id="PS50975">
    <property type="entry name" value="ATP_GRASP"/>
    <property type="match status" value="1"/>
</dbReference>
<keyword evidence="3" id="KW-0436">Ligase</keyword>
<sequence>MSSLSRFSIPCKIHSKACIIPRHVAPKRGYTRLSHPRTYRTLRNDETSLTFPKIWPKSGSRRAIKCLHGRGSHDVMSVRAFQTSAATAKSEKSADKSNALIDKSRVMRNIKRVLVANRGEISIRIQRACKEMGIQTISIYAAEDERALHRIISDESYKVGKSSATLKGADTSPVAAYLDQKEIIDLALRHKVDAIHPGYGFLSENGDFAHLVESHGIAFIGPSADAVHSMGDKVAARHVAVEAGIPVVPGGFLPFKDAESAVAICKEIGFPIMLKAAYGGGGRGMRRVYSENELAEAFERASSEARSAFGNGDLFVEKLVIGGRHIEVQVMGDFYGNIVHLLERDCSVQRRHQKVIEIAPAPFLDEAVRKRILEDAVTLMRHVKYQNAGTVEFLVEGDKHYFIEVNARLQVEHTITEEITGIDLVKTQIAVSSGKSLEDLNISQERIDRSVNTNEKGERGPVAIQCRITTEDSQQDFRPSTGPGIRLDGAIGASGAVISPHFDSLLVKLISRGNNFKEAVARADRALNETRIRGVITNIPFLKNVLDHPKFLDGTANVQFLDEHPELVYYDTLEISSQNICNYLAEVIVNGPHTHLVNSKNIPVRSAAILPPLSQYPQNGFLMNSAFGGGSWAGPPESVDISNRIVLKNSSPWGYKNLLDAVGPSEFAKKIRENSSLLLTDTTLRDAHQSLLATRLRTYDMLKIAPYYSHSLNNLFSLENWGGATYDVAYRFLRECPWRRLELLRENIPNIPFQMLLRGANAVGYTAYPDNAIFKFCEEAVKYGMDIFRIFDSLNYLDNLKLGIHDMAGLLTPASAKLLIGTLRKEFPDLPLHVHTHDTAGCGVASMLAAARAGADIVDVCVDSLSGLTSQPSMGALVASLKHSPLNPSLNLSTISHFSDYWERVRRYYGPFDCTDTLKSGSSDVYEHEIPGGQYTNLHMQAWSMGMADQWAEIKSAYKEANDFLGNPPKVTPTSKVVGDLAQFMVQNKIFSSDLIQKADQLSFPSSVVEYFQGYLGQHPFGFPTLSQLKVLKGAKILTHRPGESLPPVDWKTIRHNLEETYGRKFKETELLSSILYPKVFAEYLEFVKIYGDVSVLPTANYFVGAEPGETITINMAGREVQVKYIAKTHILDDGSRDVFFEVMGFPRTINVKDKNAKQASNRNMQADFSDYKQIGAPMPGTIISYRVQENEEVVKGQPLVVVSAMKMETVVVAPCNGIVASIPLKDGDTVETNDLLIKLT</sequence>
<dbReference type="Pfam" id="PF00364">
    <property type="entry name" value="Biotin_lipoyl"/>
    <property type="match status" value="1"/>
</dbReference>
<evidence type="ECO:0000256" key="2">
    <source>
        <dbReference type="ARBA" id="ARBA00013057"/>
    </source>
</evidence>
<dbReference type="InterPro" id="IPR003379">
    <property type="entry name" value="Carboxylase_cons_dom"/>
</dbReference>
<dbReference type="InterPro" id="IPR005481">
    <property type="entry name" value="BC-like_N"/>
</dbReference>
<evidence type="ECO:0000256" key="8">
    <source>
        <dbReference type="PROSITE-ProRule" id="PRU00409"/>
    </source>
</evidence>
<reference evidence="13 14" key="1">
    <citation type="journal article" date="2020" name="bioRxiv">
        <title>Metabolic contributions of an alphaproteobacterial endosymbiont in the apicomplexan Cardiosporidium cionae.</title>
        <authorList>
            <person name="Hunter E.S."/>
            <person name="Paight C.J."/>
            <person name="Lane C.E."/>
        </authorList>
    </citation>
    <scope>NUCLEOTIDE SEQUENCE [LARGE SCALE GENOMIC DNA]</scope>
    <source>
        <strain evidence="13">ESH_2018</strain>
    </source>
</reference>
<dbReference type="InterPro" id="IPR055268">
    <property type="entry name" value="PCB-like"/>
</dbReference>
<dbReference type="InterPro" id="IPR016185">
    <property type="entry name" value="PreATP-grasp_dom_sf"/>
</dbReference>
<dbReference type="SUPFAM" id="SSF51230">
    <property type="entry name" value="Single hybrid motif"/>
    <property type="match status" value="1"/>
</dbReference>
<dbReference type="CDD" id="cd07937">
    <property type="entry name" value="DRE_TIM_PC_TC_5S"/>
    <property type="match status" value="1"/>
</dbReference>
<evidence type="ECO:0000259" key="11">
    <source>
        <dbReference type="PROSITE" id="PS50979"/>
    </source>
</evidence>
<dbReference type="SUPFAM" id="SSF51569">
    <property type="entry name" value="Aldolase"/>
    <property type="match status" value="1"/>
</dbReference>
<evidence type="ECO:0000256" key="3">
    <source>
        <dbReference type="ARBA" id="ARBA00022598"/>
    </source>
</evidence>
<keyword evidence="4" id="KW-0479">Metal-binding</keyword>
<dbReference type="Gene3D" id="2.40.50.100">
    <property type="match status" value="1"/>
</dbReference>
<evidence type="ECO:0000256" key="4">
    <source>
        <dbReference type="ARBA" id="ARBA00022723"/>
    </source>
</evidence>
<dbReference type="Gene3D" id="3.10.600.10">
    <property type="entry name" value="pyruvate carboxylase f1077a mutant domain"/>
    <property type="match status" value="1"/>
</dbReference>
<evidence type="ECO:0000256" key="6">
    <source>
        <dbReference type="ARBA" id="ARBA00022840"/>
    </source>
</evidence>
<evidence type="ECO:0000256" key="7">
    <source>
        <dbReference type="ARBA" id="ARBA00023267"/>
    </source>
</evidence>
<dbReference type="Pfam" id="PF00682">
    <property type="entry name" value="HMGL-like"/>
    <property type="match status" value="1"/>
</dbReference>
<evidence type="ECO:0000313" key="13">
    <source>
        <dbReference type="EMBL" id="KAF8819263.1"/>
    </source>
</evidence>
<protein>
    <recommendedName>
        <fullName evidence="2">pyruvate carboxylase</fullName>
        <ecNumber evidence="2">6.4.1.1</ecNumber>
    </recommendedName>
</protein>
<keyword evidence="6 8" id="KW-0067">ATP-binding</keyword>
<dbReference type="SMART" id="SM00878">
    <property type="entry name" value="Biotin_carb_C"/>
    <property type="match status" value="1"/>
</dbReference>
<dbReference type="Pfam" id="PF02785">
    <property type="entry name" value="Biotin_carb_C"/>
    <property type="match status" value="1"/>
</dbReference>
<dbReference type="InterPro" id="IPR013785">
    <property type="entry name" value="Aldolase_TIM"/>
</dbReference>
<dbReference type="PROSITE" id="PS00188">
    <property type="entry name" value="BIOTIN"/>
    <property type="match status" value="1"/>
</dbReference>
<dbReference type="PANTHER" id="PTHR43778">
    <property type="entry name" value="PYRUVATE CARBOXYLASE"/>
    <property type="match status" value="1"/>
</dbReference>
<comment type="caution">
    <text evidence="13">The sequence shown here is derived from an EMBL/GenBank/DDBJ whole genome shotgun (WGS) entry which is preliminary data.</text>
</comment>
<dbReference type="InterPro" id="IPR005479">
    <property type="entry name" value="CPAse_ATP-bd"/>
</dbReference>
<keyword evidence="13" id="KW-0670">Pyruvate</keyword>
<dbReference type="PROSITE" id="PS00866">
    <property type="entry name" value="CPSASE_1"/>
    <property type="match status" value="1"/>
</dbReference>
<dbReference type="PROSITE" id="PS50991">
    <property type="entry name" value="PYR_CT"/>
    <property type="match status" value="1"/>
</dbReference>
<dbReference type="Pfam" id="PF02436">
    <property type="entry name" value="PYC_OADA"/>
    <property type="match status" value="1"/>
</dbReference>
<dbReference type="InterPro" id="IPR011761">
    <property type="entry name" value="ATP-grasp"/>
</dbReference>
<evidence type="ECO:0000256" key="1">
    <source>
        <dbReference type="ARBA" id="ARBA00001953"/>
    </source>
</evidence>
<evidence type="ECO:0000259" key="12">
    <source>
        <dbReference type="PROSITE" id="PS50991"/>
    </source>
</evidence>
<feature type="domain" description="ATP-grasp" evidence="10">
    <location>
        <begin position="237"/>
        <end position="433"/>
    </location>
</feature>
<dbReference type="Gene3D" id="3.20.20.70">
    <property type="entry name" value="Aldolase class I"/>
    <property type="match status" value="2"/>
</dbReference>
<dbReference type="Gene3D" id="3.30.470.20">
    <property type="entry name" value="ATP-grasp fold, B domain"/>
    <property type="match status" value="1"/>
</dbReference>
<evidence type="ECO:0000259" key="9">
    <source>
        <dbReference type="PROSITE" id="PS50968"/>
    </source>
</evidence>
<organism evidence="13 14">
    <name type="scientific">Cardiosporidium cionae</name>
    <dbReference type="NCBI Taxonomy" id="476202"/>
    <lineage>
        <taxon>Eukaryota</taxon>
        <taxon>Sar</taxon>
        <taxon>Alveolata</taxon>
        <taxon>Apicomplexa</taxon>
        <taxon>Aconoidasida</taxon>
        <taxon>Nephromycida</taxon>
        <taxon>Cardiosporidium</taxon>
    </lineage>
</organism>
<dbReference type="InterPro" id="IPR001882">
    <property type="entry name" value="Biotin_BS"/>
</dbReference>
<keyword evidence="5 8" id="KW-0547">Nucleotide-binding</keyword>
<proteinExistence type="predicted"/>
<dbReference type="PROSITE" id="PS00867">
    <property type="entry name" value="CPSASE_2"/>
    <property type="match status" value="1"/>
</dbReference>
<evidence type="ECO:0000313" key="14">
    <source>
        <dbReference type="Proteomes" id="UP000823046"/>
    </source>
</evidence>
<accession>A0ABQ7J5M7</accession>
<dbReference type="InterPro" id="IPR011054">
    <property type="entry name" value="Rudment_hybrid_motif"/>
</dbReference>
<dbReference type="Proteomes" id="UP000823046">
    <property type="component" value="Unassembled WGS sequence"/>
</dbReference>
<dbReference type="CDD" id="cd06850">
    <property type="entry name" value="biotinyl_domain"/>
    <property type="match status" value="1"/>
</dbReference>
<dbReference type="PANTHER" id="PTHR43778:SF2">
    <property type="entry name" value="PYRUVATE CARBOXYLASE, MITOCHONDRIAL"/>
    <property type="match status" value="1"/>
</dbReference>
<dbReference type="SUPFAM" id="SSF89000">
    <property type="entry name" value="post-HMGL domain-like"/>
    <property type="match status" value="1"/>
</dbReference>
<dbReference type="Pfam" id="PF02786">
    <property type="entry name" value="CPSase_L_D2"/>
    <property type="match status" value="1"/>
</dbReference>
<dbReference type="InterPro" id="IPR005482">
    <property type="entry name" value="Biotin_COase_C"/>
</dbReference>
<dbReference type="InterPro" id="IPR000089">
    <property type="entry name" value="Biotin_lipoyl"/>
</dbReference>
<dbReference type="EC" id="6.4.1.1" evidence="2"/>
<comment type="cofactor">
    <cofactor evidence="1">
        <name>biotin</name>
        <dbReference type="ChEBI" id="CHEBI:57586"/>
    </cofactor>
</comment>
<feature type="domain" description="Lipoyl-binding" evidence="9">
    <location>
        <begin position="1166"/>
        <end position="1241"/>
    </location>
</feature>
<feature type="domain" description="Biotin carboxylation" evidence="11">
    <location>
        <begin position="109"/>
        <end position="566"/>
    </location>
</feature>
<dbReference type="SUPFAM" id="SSF52440">
    <property type="entry name" value="PreATP-grasp domain"/>
    <property type="match status" value="1"/>
</dbReference>